<comment type="subcellular location">
    <subcellularLocation>
        <location evidence="1 8">Cell membrane</location>
        <topology evidence="1 8">Multi-pass membrane protein</topology>
    </subcellularLocation>
</comment>
<feature type="transmembrane region" description="Helical" evidence="8">
    <location>
        <begin position="15"/>
        <end position="37"/>
    </location>
</feature>
<evidence type="ECO:0000256" key="2">
    <source>
        <dbReference type="ARBA" id="ARBA00009142"/>
    </source>
</evidence>
<keyword evidence="6 8" id="KW-1133">Transmembrane helix</keyword>
<evidence type="ECO:0000256" key="5">
    <source>
        <dbReference type="ARBA" id="ARBA00022692"/>
    </source>
</evidence>
<dbReference type="PANTHER" id="PTHR30269:SF37">
    <property type="entry name" value="MEMBRANE TRANSPORTER PROTEIN"/>
    <property type="match status" value="1"/>
</dbReference>
<feature type="transmembrane region" description="Helical" evidence="8">
    <location>
        <begin position="175"/>
        <end position="194"/>
    </location>
</feature>
<feature type="transmembrane region" description="Helical" evidence="8">
    <location>
        <begin position="200"/>
        <end position="223"/>
    </location>
</feature>
<dbReference type="InterPro" id="IPR002781">
    <property type="entry name" value="TM_pro_TauE-like"/>
</dbReference>
<feature type="transmembrane region" description="Helical" evidence="8">
    <location>
        <begin position="104"/>
        <end position="127"/>
    </location>
</feature>
<keyword evidence="9" id="KW-0614">Plasmid</keyword>
<dbReference type="Pfam" id="PF01925">
    <property type="entry name" value="TauE"/>
    <property type="match status" value="1"/>
</dbReference>
<dbReference type="PANTHER" id="PTHR30269">
    <property type="entry name" value="TRANSMEMBRANE PROTEIN YFCA"/>
    <property type="match status" value="1"/>
</dbReference>
<evidence type="ECO:0000256" key="1">
    <source>
        <dbReference type="ARBA" id="ARBA00004651"/>
    </source>
</evidence>
<feature type="transmembrane region" description="Helical" evidence="8">
    <location>
        <begin position="139"/>
        <end position="163"/>
    </location>
</feature>
<evidence type="ECO:0000256" key="8">
    <source>
        <dbReference type="RuleBase" id="RU363041"/>
    </source>
</evidence>
<dbReference type="InterPro" id="IPR052017">
    <property type="entry name" value="TSUP"/>
</dbReference>
<sequence>MVAINKGPAVSDIVIFPLCICFAGFVSGLTGFAFALIASGTLLSIKPPLETAALVLICSIISQSISLVRLRTIPPWSTTASMIVPGLFGAPIGIYLLHDLSPNVIKCFIGIFLIGYACVVMCLSANYKIRFGNSWTDGVVGFMGGILGGIAGLSGALPTAWSLVRGWEPRTQRAIYQSFSVVMQVWALGILATYDTLPSALAADLTIAVPILLVSVFSGLMMFARIDQRMFRSIVLLLLAAIGATTSAGALLALFR</sequence>
<comment type="similarity">
    <text evidence="2 8">Belongs to the 4-toluene sulfonate uptake permease (TSUP) (TC 2.A.102) family.</text>
</comment>
<evidence type="ECO:0000313" key="10">
    <source>
        <dbReference type="Proteomes" id="UP000008207"/>
    </source>
</evidence>
<dbReference type="GO" id="GO:0005886">
    <property type="term" value="C:plasma membrane"/>
    <property type="evidence" value="ECO:0007669"/>
    <property type="project" value="UniProtKB-SubCell"/>
</dbReference>
<dbReference type="Proteomes" id="UP000008207">
    <property type="component" value="Plasmid pMNOD01"/>
</dbReference>
<proteinExistence type="inferred from homology"/>
<gene>
    <name evidence="9" type="ordered locus">Mnod_8662</name>
</gene>
<dbReference type="KEGG" id="mno:Mnod_8662"/>
<keyword evidence="4 8" id="KW-1003">Cell membrane</keyword>
<geneLocation type="plasmid" evidence="9 10">
    <name>pMNOD01</name>
</geneLocation>
<keyword evidence="5 8" id="KW-0812">Transmembrane</keyword>
<keyword evidence="10" id="KW-1185">Reference proteome</keyword>
<reference evidence="10" key="1">
    <citation type="submission" date="2009-01" db="EMBL/GenBank/DDBJ databases">
        <title>Complete sequence of plasmid 1 of Methylobacterium nodulans ORS 2060.</title>
        <authorList>
            <consortium name="US DOE Joint Genome Institute"/>
            <person name="Lucas S."/>
            <person name="Copeland A."/>
            <person name="Lapidus A."/>
            <person name="Glavina del Rio T."/>
            <person name="Dalin E."/>
            <person name="Tice H."/>
            <person name="Bruce D."/>
            <person name="Goodwin L."/>
            <person name="Pitluck S."/>
            <person name="Sims D."/>
            <person name="Brettin T."/>
            <person name="Detter J.C."/>
            <person name="Han C."/>
            <person name="Larimer F."/>
            <person name="Land M."/>
            <person name="Hauser L."/>
            <person name="Kyrpides N."/>
            <person name="Ivanova N."/>
            <person name="Marx C.J."/>
            <person name="Richardson P."/>
        </authorList>
    </citation>
    <scope>NUCLEOTIDE SEQUENCE [LARGE SCALE GENOMIC DNA]</scope>
    <source>
        <strain evidence="10">LMG 21967 / CNCM I-2342 / ORS 2060</strain>
        <plasmid evidence="10">Plasmid pMNOD01</plasmid>
    </source>
</reference>
<protein>
    <recommendedName>
        <fullName evidence="8">Probable membrane transporter protein</fullName>
    </recommendedName>
</protein>
<organism evidence="9 10">
    <name type="scientific">Methylobacterium nodulans (strain LMG 21967 / CNCM I-2342 / ORS 2060)</name>
    <dbReference type="NCBI Taxonomy" id="460265"/>
    <lineage>
        <taxon>Bacteria</taxon>
        <taxon>Pseudomonadati</taxon>
        <taxon>Pseudomonadota</taxon>
        <taxon>Alphaproteobacteria</taxon>
        <taxon>Hyphomicrobiales</taxon>
        <taxon>Methylobacteriaceae</taxon>
        <taxon>Methylobacterium</taxon>
    </lineage>
</organism>
<dbReference type="EMBL" id="CP001350">
    <property type="protein sequence ID" value="ACL62728.1"/>
    <property type="molecule type" value="Genomic_DNA"/>
</dbReference>
<name>B8IWD8_METNO</name>
<evidence type="ECO:0000256" key="4">
    <source>
        <dbReference type="ARBA" id="ARBA00022475"/>
    </source>
</evidence>
<accession>B8IWD8</accession>
<evidence type="ECO:0000313" key="9">
    <source>
        <dbReference type="EMBL" id="ACL62728.1"/>
    </source>
</evidence>
<evidence type="ECO:0000256" key="7">
    <source>
        <dbReference type="ARBA" id="ARBA00023136"/>
    </source>
</evidence>
<evidence type="ECO:0000256" key="6">
    <source>
        <dbReference type="ARBA" id="ARBA00022989"/>
    </source>
</evidence>
<keyword evidence="7 8" id="KW-0472">Membrane</keyword>
<dbReference type="HOGENOM" id="CLU_054750_5_6_5"/>
<keyword evidence="3" id="KW-0813">Transport</keyword>
<evidence type="ECO:0000256" key="3">
    <source>
        <dbReference type="ARBA" id="ARBA00022448"/>
    </source>
</evidence>
<feature type="transmembrane region" description="Helical" evidence="8">
    <location>
        <begin position="76"/>
        <end position="97"/>
    </location>
</feature>
<dbReference type="AlphaFoldDB" id="B8IWD8"/>
<feature type="transmembrane region" description="Helical" evidence="8">
    <location>
        <begin position="235"/>
        <end position="255"/>
    </location>
</feature>